<feature type="compositionally biased region" description="Low complexity" evidence="1">
    <location>
        <begin position="64"/>
        <end position="80"/>
    </location>
</feature>
<dbReference type="Proteomes" id="UP000219612">
    <property type="component" value="Unassembled WGS sequence"/>
</dbReference>
<reference evidence="2 3" key="1">
    <citation type="submission" date="2017-09" db="EMBL/GenBank/DDBJ databases">
        <authorList>
            <person name="Ehlers B."/>
            <person name="Leendertz F.H."/>
        </authorList>
    </citation>
    <scope>NUCLEOTIDE SEQUENCE [LARGE SCALE GENOMIC DNA]</scope>
    <source>
        <strain evidence="2 3">CGMCC 4.6857</strain>
    </source>
</reference>
<evidence type="ECO:0000256" key="1">
    <source>
        <dbReference type="SAM" id="MobiDB-lite"/>
    </source>
</evidence>
<dbReference type="EMBL" id="OBDY01000048">
    <property type="protein sequence ID" value="SNY73679.1"/>
    <property type="molecule type" value="Genomic_DNA"/>
</dbReference>
<keyword evidence="3" id="KW-1185">Reference proteome</keyword>
<sequence>MPAQPFTVHVDADDLAANDLAANLFGPSTPSTTGRPGTAAGAQHHGARDSRQDARERSGRSRSGRAAGAASGRSYAFRRS</sequence>
<accession>A0A285KLZ8</accession>
<proteinExistence type="predicted"/>
<feature type="region of interest" description="Disordered" evidence="1">
    <location>
        <begin position="22"/>
        <end position="80"/>
    </location>
</feature>
<gene>
    <name evidence="2" type="ORF">SAMN05421748_14826</name>
</gene>
<organism evidence="2 3">
    <name type="scientific">Paractinoplanes atraurantiacus</name>
    <dbReference type="NCBI Taxonomy" id="1036182"/>
    <lineage>
        <taxon>Bacteria</taxon>
        <taxon>Bacillati</taxon>
        <taxon>Actinomycetota</taxon>
        <taxon>Actinomycetes</taxon>
        <taxon>Micromonosporales</taxon>
        <taxon>Micromonosporaceae</taxon>
        <taxon>Paractinoplanes</taxon>
    </lineage>
</organism>
<protein>
    <submittedName>
        <fullName evidence="2">Uncharacterized protein</fullName>
    </submittedName>
</protein>
<evidence type="ECO:0000313" key="3">
    <source>
        <dbReference type="Proteomes" id="UP000219612"/>
    </source>
</evidence>
<dbReference type="AlphaFoldDB" id="A0A285KLZ8"/>
<evidence type="ECO:0000313" key="2">
    <source>
        <dbReference type="EMBL" id="SNY73679.1"/>
    </source>
</evidence>
<feature type="compositionally biased region" description="Basic and acidic residues" evidence="1">
    <location>
        <begin position="46"/>
        <end position="59"/>
    </location>
</feature>
<feature type="compositionally biased region" description="Low complexity" evidence="1">
    <location>
        <begin position="22"/>
        <end position="42"/>
    </location>
</feature>
<name>A0A285KLZ8_9ACTN</name>
<dbReference type="RefSeq" id="WP_097329032.1">
    <property type="nucleotide sequence ID" value="NZ_OBDY01000048.1"/>
</dbReference>